<accession>A0ABT3AZW1</accession>
<name>A0ABT3AZW1_9CYAN</name>
<evidence type="ECO:0000313" key="2">
    <source>
        <dbReference type="Proteomes" id="UP001526143"/>
    </source>
</evidence>
<dbReference type="Proteomes" id="UP001526143">
    <property type="component" value="Unassembled WGS sequence"/>
</dbReference>
<evidence type="ECO:0008006" key="3">
    <source>
        <dbReference type="Google" id="ProtNLM"/>
    </source>
</evidence>
<proteinExistence type="predicted"/>
<keyword evidence="2" id="KW-1185">Reference proteome</keyword>
<reference evidence="1 2" key="1">
    <citation type="submission" date="2022-10" db="EMBL/GenBank/DDBJ databases">
        <title>Identification of biosynthetic pathway for the production of the potent trypsin inhibitor radiosumin.</title>
        <authorList>
            <person name="Fewer D.P."/>
            <person name="Delbaje E."/>
            <person name="Ouyang X."/>
            <person name="Agostino P.D."/>
            <person name="Wahlsten M."/>
            <person name="Jokela J."/>
            <person name="Permi P."/>
            <person name="Haapaniemi E."/>
            <person name="Koistinen H."/>
        </authorList>
    </citation>
    <scope>NUCLEOTIDE SEQUENCE [LARGE SCALE GENOMIC DNA]</scope>
    <source>
        <strain evidence="1 2">NIES-515</strain>
    </source>
</reference>
<organism evidence="1 2">
    <name type="scientific">Plectonema radiosum NIES-515</name>
    <dbReference type="NCBI Taxonomy" id="2986073"/>
    <lineage>
        <taxon>Bacteria</taxon>
        <taxon>Bacillati</taxon>
        <taxon>Cyanobacteriota</taxon>
        <taxon>Cyanophyceae</taxon>
        <taxon>Oscillatoriophycideae</taxon>
        <taxon>Oscillatoriales</taxon>
        <taxon>Microcoleaceae</taxon>
        <taxon>Plectonema</taxon>
    </lineage>
</organism>
<dbReference type="RefSeq" id="WP_263746237.1">
    <property type="nucleotide sequence ID" value="NZ_JAOWRF010000211.1"/>
</dbReference>
<gene>
    <name evidence="1" type="ORF">OGM63_14245</name>
</gene>
<dbReference type="EMBL" id="JAOWRF010000211">
    <property type="protein sequence ID" value="MCV3214661.1"/>
    <property type="molecule type" value="Genomic_DNA"/>
</dbReference>
<protein>
    <recommendedName>
        <fullName evidence="3">Transposase</fullName>
    </recommendedName>
</protein>
<evidence type="ECO:0000313" key="1">
    <source>
        <dbReference type="EMBL" id="MCV3214661.1"/>
    </source>
</evidence>
<comment type="caution">
    <text evidence="1">The sequence shown here is derived from an EMBL/GenBank/DDBJ whole genome shotgun (WGS) entry which is preliminary data.</text>
</comment>
<sequence>MVVFSSYQLRYWMMKYDEQIKFHKSYEQIVTAIAIACPASMNGWFGEILLSQRLL</sequence>